<evidence type="ECO:0000313" key="3">
    <source>
        <dbReference type="Proteomes" id="UP000054266"/>
    </source>
</evidence>
<gene>
    <name evidence="2" type="ORF">PV04_07913</name>
</gene>
<name>A0A0D2DUA2_9EURO</name>
<dbReference type="AlphaFoldDB" id="A0A0D2DUA2"/>
<dbReference type="EMBL" id="KN846960">
    <property type="protein sequence ID" value="KIW65677.1"/>
    <property type="molecule type" value="Genomic_DNA"/>
</dbReference>
<keyword evidence="3" id="KW-1185">Reference proteome</keyword>
<proteinExistence type="predicted"/>
<reference evidence="2 3" key="1">
    <citation type="submission" date="2015-01" db="EMBL/GenBank/DDBJ databases">
        <title>The Genome Sequence of Capronia semiimmersa CBS27337.</title>
        <authorList>
            <consortium name="The Broad Institute Genomics Platform"/>
            <person name="Cuomo C."/>
            <person name="de Hoog S."/>
            <person name="Gorbushina A."/>
            <person name="Stielow B."/>
            <person name="Teixiera M."/>
            <person name="Abouelleil A."/>
            <person name="Chapman S.B."/>
            <person name="Priest M."/>
            <person name="Young S.K."/>
            <person name="Wortman J."/>
            <person name="Nusbaum C."/>
            <person name="Birren B."/>
        </authorList>
    </citation>
    <scope>NUCLEOTIDE SEQUENCE [LARGE SCALE GENOMIC DNA]</scope>
    <source>
        <strain evidence="2 3">CBS 27337</strain>
    </source>
</reference>
<protein>
    <submittedName>
        <fullName evidence="2">Uncharacterized protein</fullName>
    </submittedName>
</protein>
<accession>A0A0D2DUA2</accession>
<feature type="compositionally biased region" description="Polar residues" evidence="1">
    <location>
        <begin position="107"/>
        <end position="116"/>
    </location>
</feature>
<sequence length="203" mass="22178">MSLYWVDPPMDLIDHTTRDGPQSPNEGRLRCSEVRRNWVVTNCLAAELDSWNNNSPPKSVNVSVSVSLNAAFSTAWTSTRAGQYAAARQPTLTLKPPGVQHEGKASIGSTLRTSPSIEGRNACQHQRPSSRLKRPRQPETKAVGSFLHVHCALLLAPCSFRLTVTSSGLDKQSGGRIVDTKATSDQALTRLHSSRFAITLIFD</sequence>
<dbReference type="Proteomes" id="UP000054266">
    <property type="component" value="Unassembled WGS sequence"/>
</dbReference>
<organism evidence="2 3">
    <name type="scientific">Phialophora macrospora</name>
    <dbReference type="NCBI Taxonomy" id="1851006"/>
    <lineage>
        <taxon>Eukaryota</taxon>
        <taxon>Fungi</taxon>
        <taxon>Dikarya</taxon>
        <taxon>Ascomycota</taxon>
        <taxon>Pezizomycotina</taxon>
        <taxon>Eurotiomycetes</taxon>
        <taxon>Chaetothyriomycetidae</taxon>
        <taxon>Chaetothyriales</taxon>
        <taxon>Herpotrichiellaceae</taxon>
        <taxon>Phialophora</taxon>
    </lineage>
</organism>
<dbReference type="HOGENOM" id="CLU_1348763_0_0_1"/>
<dbReference type="EMBL" id="KN846960">
    <property type="protein sequence ID" value="KIW65676.1"/>
    <property type="molecule type" value="Genomic_DNA"/>
</dbReference>
<evidence type="ECO:0000313" key="2">
    <source>
        <dbReference type="EMBL" id="KIW65677.1"/>
    </source>
</evidence>
<evidence type="ECO:0000256" key="1">
    <source>
        <dbReference type="SAM" id="MobiDB-lite"/>
    </source>
</evidence>
<feature type="region of interest" description="Disordered" evidence="1">
    <location>
        <begin position="93"/>
        <end position="139"/>
    </location>
</feature>